<reference evidence="1" key="1">
    <citation type="journal article" date="2019" name="Sci. Rep.">
        <title>Draft genome of Tanacetum cinerariifolium, the natural source of mosquito coil.</title>
        <authorList>
            <person name="Yamashiro T."/>
            <person name="Shiraishi A."/>
            <person name="Satake H."/>
            <person name="Nakayama K."/>
        </authorList>
    </citation>
    <scope>NUCLEOTIDE SEQUENCE</scope>
</reference>
<gene>
    <name evidence="1" type="ORF">Tci_562113</name>
</gene>
<proteinExistence type="predicted"/>
<evidence type="ECO:0000313" key="1">
    <source>
        <dbReference type="EMBL" id="GEZ90140.1"/>
    </source>
</evidence>
<organism evidence="1">
    <name type="scientific">Tanacetum cinerariifolium</name>
    <name type="common">Dalmatian daisy</name>
    <name type="synonym">Chrysanthemum cinerariifolium</name>
    <dbReference type="NCBI Taxonomy" id="118510"/>
    <lineage>
        <taxon>Eukaryota</taxon>
        <taxon>Viridiplantae</taxon>
        <taxon>Streptophyta</taxon>
        <taxon>Embryophyta</taxon>
        <taxon>Tracheophyta</taxon>
        <taxon>Spermatophyta</taxon>
        <taxon>Magnoliopsida</taxon>
        <taxon>eudicotyledons</taxon>
        <taxon>Gunneridae</taxon>
        <taxon>Pentapetalae</taxon>
        <taxon>asterids</taxon>
        <taxon>campanulids</taxon>
        <taxon>Asterales</taxon>
        <taxon>Asteraceae</taxon>
        <taxon>Asteroideae</taxon>
        <taxon>Anthemideae</taxon>
        <taxon>Anthemidinae</taxon>
        <taxon>Tanacetum</taxon>
    </lineage>
</organism>
<protein>
    <submittedName>
        <fullName evidence="1">Retrovirus-related Pol polyprotein from transposon TNT 1-94</fullName>
    </submittedName>
</protein>
<comment type="caution">
    <text evidence="1">The sequence shown here is derived from an EMBL/GenBank/DDBJ whole genome shotgun (WGS) entry which is preliminary data.</text>
</comment>
<sequence length="180" mass="20474">MKEIKNKYDTNVMYDISKDAGKLQIYVCQHPIDLSMVLISNNGSLEESFVDSIYKTEKKKSFISTTPLSTAFFSISIVQDFQDSPDDKEDKKSSQEYMDDLGEEYQEKDLLAKSKKFFKKGTQRPNKDFKAKYNKVKAKLALLSLSASASKASMVKKKGLIVKAYELDEEKVSSDDNEMV</sequence>
<dbReference type="EMBL" id="BKCJ010339445">
    <property type="protein sequence ID" value="GEZ90140.1"/>
    <property type="molecule type" value="Genomic_DNA"/>
</dbReference>
<dbReference type="AlphaFoldDB" id="A0A699IVY2"/>
<name>A0A699IVY2_TANCI</name>
<accession>A0A699IVY2</accession>